<reference evidence="3 4" key="1">
    <citation type="submission" date="2015-07" db="EMBL/GenBank/DDBJ databases">
        <title>The draft genome sequence of Leadbetterella sp. JN14-9.</title>
        <authorList>
            <person name="Liu Y."/>
            <person name="Du J."/>
            <person name="Shao Z."/>
        </authorList>
    </citation>
    <scope>NUCLEOTIDE SEQUENCE [LARGE SCALE GENOMIC DNA]</scope>
    <source>
        <strain evidence="3 4">JN14-9</strain>
    </source>
</reference>
<dbReference type="InterPro" id="IPR011990">
    <property type="entry name" value="TPR-like_helical_dom_sf"/>
</dbReference>
<evidence type="ECO:0000313" key="4">
    <source>
        <dbReference type="Proteomes" id="UP000050454"/>
    </source>
</evidence>
<gene>
    <name evidence="3" type="ORF">AFM12_00050</name>
</gene>
<accession>A0A0P7C5J6</accession>
<dbReference type="SUPFAM" id="SSF48452">
    <property type="entry name" value="TPR-like"/>
    <property type="match status" value="1"/>
</dbReference>
<keyword evidence="4" id="KW-1185">Reference proteome</keyword>
<keyword evidence="2" id="KW-0732">Signal</keyword>
<feature type="compositionally biased region" description="Basic and acidic residues" evidence="1">
    <location>
        <begin position="386"/>
        <end position="396"/>
    </location>
</feature>
<organism evidence="3 4">
    <name type="scientific">Jiulongibacter sediminis</name>
    <dbReference type="NCBI Taxonomy" id="1605367"/>
    <lineage>
        <taxon>Bacteria</taxon>
        <taxon>Pseudomonadati</taxon>
        <taxon>Bacteroidota</taxon>
        <taxon>Cytophagia</taxon>
        <taxon>Cytophagales</taxon>
        <taxon>Leadbetterellaceae</taxon>
        <taxon>Jiulongibacter</taxon>
    </lineage>
</organism>
<feature type="region of interest" description="Disordered" evidence="1">
    <location>
        <begin position="380"/>
        <end position="402"/>
    </location>
</feature>
<name>A0A0P7C5J6_9BACT</name>
<dbReference type="EMBL" id="LGTQ01000005">
    <property type="protein sequence ID" value="KPM50070.1"/>
    <property type="molecule type" value="Genomic_DNA"/>
</dbReference>
<feature type="signal peptide" evidence="2">
    <location>
        <begin position="1"/>
        <end position="20"/>
    </location>
</feature>
<evidence type="ECO:0008006" key="5">
    <source>
        <dbReference type="Google" id="ProtNLM"/>
    </source>
</evidence>
<dbReference type="AlphaFoldDB" id="A0A0P7C5J6"/>
<proteinExistence type="predicted"/>
<sequence length="402" mass="46773">MNRNIFITCLVLIMQSTAFGQLFSWFGSDDEPVKELLMDRKIQIETTAAINNMYNFKFYEADREFKWLLVKYPNHPIGHFLLGLSDWWKIVPDTGIERYDKSIHGHMDETIDLAEDMLDANGGSKEAAFFIAAAYAFKGRLYAERENWVKSAWAGKQALKYLEKSRGDENINPELLFGDGLYNFYSKWIHENYKSLKPLLTFFRKGDKQLGIAQLENVSQNAFYTRMEARYFLVQIYAMEGQNRKALRMSSMMHSIYPDNSFFHRYAARSSFALGRMQESEVFARELLDNITAGKPGYGDNEGRYGAYILGFIYNNYKRDKETAKFYYQKCVEFAQSNDSEDAGYSLSSLLALGNIEMDQKNYEKAKSYFDLILDQKNRKSSSYKTAKEKSQELKKLIRKQS</sequence>
<comment type="caution">
    <text evidence="3">The sequence shown here is derived from an EMBL/GenBank/DDBJ whole genome shotgun (WGS) entry which is preliminary data.</text>
</comment>
<feature type="chain" id="PRO_5006136595" description="Tol-pal system protein YbgF" evidence="2">
    <location>
        <begin position="21"/>
        <end position="402"/>
    </location>
</feature>
<dbReference type="RefSeq" id="WP_055144966.1">
    <property type="nucleotide sequence ID" value="NZ_JXSZ01000005.1"/>
</dbReference>
<dbReference type="Proteomes" id="UP000050454">
    <property type="component" value="Unassembled WGS sequence"/>
</dbReference>
<evidence type="ECO:0000313" key="3">
    <source>
        <dbReference type="EMBL" id="KPM50070.1"/>
    </source>
</evidence>
<dbReference type="OrthoDB" id="9813254at2"/>
<evidence type="ECO:0000256" key="1">
    <source>
        <dbReference type="SAM" id="MobiDB-lite"/>
    </source>
</evidence>
<dbReference type="STRING" id="1605367.AFM12_00050"/>
<protein>
    <recommendedName>
        <fullName evidence="5">Tol-pal system protein YbgF</fullName>
    </recommendedName>
</protein>
<evidence type="ECO:0000256" key="2">
    <source>
        <dbReference type="SAM" id="SignalP"/>
    </source>
</evidence>
<dbReference type="SUPFAM" id="SSF81901">
    <property type="entry name" value="HCP-like"/>
    <property type="match status" value="1"/>
</dbReference>
<dbReference type="Gene3D" id="1.25.40.10">
    <property type="entry name" value="Tetratricopeptide repeat domain"/>
    <property type="match status" value="1"/>
</dbReference>